<dbReference type="InterPro" id="IPR015943">
    <property type="entry name" value="WD40/YVTN_repeat-like_dom_sf"/>
</dbReference>
<comment type="caution">
    <text evidence="4">The sequence shown here is derived from an EMBL/GenBank/DDBJ whole genome shotgun (WGS) entry which is preliminary data.</text>
</comment>
<proteinExistence type="predicted"/>
<protein>
    <submittedName>
        <fullName evidence="4">WD repeat-containing protein 26</fullName>
    </submittedName>
</protein>
<dbReference type="SMART" id="SM00320">
    <property type="entry name" value="WD40"/>
    <property type="match status" value="5"/>
</dbReference>
<dbReference type="InterPro" id="IPR051350">
    <property type="entry name" value="WD_repeat-ST_regulator"/>
</dbReference>
<evidence type="ECO:0000313" key="4">
    <source>
        <dbReference type="EMBL" id="KAF0303384.1"/>
    </source>
</evidence>
<dbReference type="SUPFAM" id="SSF50978">
    <property type="entry name" value="WD40 repeat-like"/>
    <property type="match status" value="1"/>
</dbReference>
<evidence type="ECO:0000256" key="2">
    <source>
        <dbReference type="ARBA" id="ARBA00022737"/>
    </source>
</evidence>
<dbReference type="PANTHER" id="PTHR22838">
    <property type="entry name" value="WD REPEAT PROTEIN 26-RELATED"/>
    <property type="match status" value="1"/>
</dbReference>
<dbReference type="Gene3D" id="2.130.10.10">
    <property type="entry name" value="YVTN repeat-like/Quinoprotein amine dehydrogenase"/>
    <property type="match status" value="2"/>
</dbReference>
<dbReference type="PROSITE" id="PS50082">
    <property type="entry name" value="WD_REPEATS_2"/>
    <property type="match status" value="2"/>
</dbReference>
<keyword evidence="5" id="KW-1185">Reference proteome</keyword>
<dbReference type="PROSITE" id="PS50294">
    <property type="entry name" value="WD_REPEATS_REGION"/>
    <property type="match status" value="1"/>
</dbReference>
<feature type="repeat" description="WD" evidence="3">
    <location>
        <begin position="227"/>
        <end position="259"/>
    </location>
</feature>
<dbReference type="AlphaFoldDB" id="A0A6A4WHR0"/>
<dbReference type="OrthoDB" id="972532at2759"/>
<reference evidence="4 5" key="1">
    <citation type="submission" date="2019-07" db="EMBL/GenBank/DDBJ databases">
        <title>Draft genome assembly of a fouling barnacle, Amphibalanus amphitrite (Darwin, 1854): The first reference genome for Thecostraca.</title>
        <authorList>
            <person name="Kim W."/>
        </authorList>
    </citation>
    <scope>NUCLEOTIDE SEQUENCE [LARGE SCALE GENOMIC DNA]</scope>
    <source>
        <strain evidence="4">SNU_AA5</strain>
        <tissue evidence="4">Soma without cirri and trophi</tissue>
    </source>
</reference>
<organism evidence="4 5">
    <name type="scientific">Amphibalanus amphitrite</name>
    <name type="common">Striped barnacle</name>
    <name type="synonym">Balanus amphitrite</name>
    <dbReference type="NCBI Taxonomy" id="1232801"/>
    <lineage>
        <taxon>Eukaryota</taxon>
        <taxon>Metazoa</taxon>
        <taxon>Ecdysozoa</taxon>
        <taxon>Arthropoda</taxon>
        <taxon>Crustacea</taxon>
        <taxon>Multicrustacea</taxon>
        <taxon>Cirripedia</taxon>
        <taxon>Thoracica</taxon>
        <taxon>Thoracicalcarea</taxon>
        <taxon>Balanomorpha</taxon>
        <taxon>Balanoidea</taxon>
        <taxon>Balanidae</taxon>
        <taxon>Amphibalaninae</taxon>
        <taxon>Amphibalanus</taxon>
    </lineage>
</organism>
<dbReference type="Pfam" id="PF00400">
    <property type="entry name" value="WD40"/>
    <property type="match status" value="3"/>
</dbReference>
<dbReference type="Proteomes" id="UP000440578">
    <property type="component" value="Unassembled WGS sequence"/>
</dbReference>
<dbReference type="InterPro" id="IPR036322">
    <property type="entry name" value="WD40_repeat_dom_sf"/>
</dbReference>
<dbReference type="PANTHER" id="PTHR22838:SF0">
    <property type="entry name" value="WD REPEAT-CONTAINING PROTEIN 26"/>
    <property type="match status" value="1"/>
</dbReference>
<name>A0A6A4WHR0_AMPAM</name>
<evidence type="ECO:0000313" key="5">
    <source>
        <dbReference type="Proteomes" id="UP000440578"/>
    </source>
</evidence>
<dbReference type="EMBL" id="VIIS01000949">
    <property type="protein sequence ID" value="KAF0303384.1"/>
    <property type="molecule type" value="Genomic_DNA"/>
</dbReference>
<evidence type="ECO:0000256" key="1">
    <source>
        <dbReference type="ARBA" id="ARBA00022574"/>
    </source>
</evidence>
<keyword evidence="1 3" id="KW-0853">WD repeat</keyword>
<dbReference type="GO" id="GO:0034657">
    <property type="term" value="C:GID complex"/>
    <property type="evidence" value="ECO:0007669"/>
    <property type="project" value="TreeGrafter"/>
</dbReference>
<dbReference type="InterPro" id="IPR001680">
    <property type="entry name" value="WD40_rpt"/>
</dbReference>
<sequence>MDTYTLKPRHTLLGHMDGPHGYALCYLAWSPDSRYLLAAHESPEVRIWDAIHGTLEKSVNHSSNDAIMCGAWHPDGTKFVCGGTHGQFYLSDIRGTQHDRWEGVRVRSLWFQNDGHMILAADTHNRVCGFYSDDPKPYEILTESGDVISMCINDEGNMAVLNVANKGVHLWDLQDKVLVRKFQGLTQGTFNVYSCFGGINQEFVASGSEECNVYIWNTRREKPVAVLQGHTNTVSCVSWNPQCPSMLVSCSDDCTVRVWAPAAQYRSS</sequence>
<evidence type="ECO:0000256" key="3">
    <source>
        <dbReference type="PROSITE-ProRule" id="PRU00221"/>
    </source>
</evidence>
<feature type="repeat" description="WD" evidence="3">
    <location>
        <begin position="17"/>
        <end position="58"/>
    </location>
</feature>
<accession>A0A6A4WHR0</accession>
<gene>
    <name evidence="4" type="primary">wdr26_1</name>
    <name evidence="4" type="ORF">FJT64_024622</name>
</gene>
<keyword evidence="2" id="KW-0677">Repeat</keyword>
<dbReference type="GO" id="GO:0043161">
    <property type="term" value="P:proteasome-mediated ubiquitin-dependent protein catabolic process"/>
    <property type="evidence" value="ECO:0007669"/>
    <property type="project" value="TreeGrafter"/>
</dbReference>